<comment type="caution">
    <text evidence="7">The sequence shown here is derived from an EMBL/GenBank/DDBJ whole genome shotgun (WGS) entry which is preliminary data.</text>
</comment>
<feature type="compositionally biased region" description="Low complexity" evidence="5">
    <location>
        <begin position="69"/>
        <end position="87"/>
    </location>
</feature>
<dbReference type="InterPro" id="IPR007853">
    <property type="entry name" value="Znf_DNL-typ"/>
</dbReference>
<evidence type="ECO:0000256" key="3">
    <source>
        <dbReference type="ARBA" id="ARBA00022833"/>
    </source>
</evidence>
<evidence type="ECO:0000256" key="5">
    <source>
        <dbReference type="SAM" id="MobiDB-lite"/>
    </source>
</evidence>
<feature type="domain" description="DNL-type" evidence="6">
    <location>
        <begin position="94"/>
        <end position="187"/>
    </location>
</feature>
<dbReference type="PANTHER" id="PTHR20922">
    <property type="entry name" value="DNL-TYPE ZINC FINGER PROTEIN"/>
    <property type="match status" value="1"/>
</dbReference>
<dbReference type="EMBL" id="JAGDFM010000320">
    <property type="protein sequence ID" value="KAG7379934.1"/>
    <property type="molecule type" value="Genomic_DNA"/>
</dbReference>
<dbReference type="PANTHER" id="PTHR20922:SF13">
    <property type="entry name" value="DNL-TYPE ZINC FINGER PROTEIN"/>
    <property type="match status" value="1"/>
</dbReference>
<protein>
    <recommendedName>
        <fullName evidence="6">DNL-type domain-containing protein</fullName>
    </recommendedName>
</protein>
<dbReference type="GO" id="GO:0051087">
    <property type="term" value="F:protein-folding chaperone binding"/>
    <property type="evidence" value="ECO:0007669"/>
    <property type="project" value="TreeGrafter"/>
</dbReference>
<organism evidence="7 8">
    <name type="scientific">Phytophthora pseudosyringae</name>
    <dbReference type="NCBI Taxonomy" id="221518"/>
    <lineage>
        <taxon>Eukaryota</taxon>
        <taxon>Sar</taxon>
        <taxon>Stramenopiles</taxon>
        <taxon>Oomycota</taxon>
        <taxon>Peronosporomycetes</taxon>
        <taxon>Peronosporales</taxon>
        <taxon>Peronosporaceae</taxon>
        <taxon>Phytophthora</taxon>
    </lineage>
</organism>
<keyword evidence="8" id="KW-1185">Reference proteome</keyword>
<dbReference type="GO" id="GO:0006457">
    <property type="term" value="P:protein folding"/>
    <property type="evidence" value="ECO:0007669"/>
    <property type="project" value="TreeGrafter"/>
</dbReference>
<evidence type="ECO:0000313" key="8">
    <source>
        <dbReference type="Proteomes" id="UP000694044"/>
    </source>
</evidence>
<reference evidence="7" key="1">
    <citation type="submission" date="2021-02" db="EMBL/GenBank/DDBJ databases">
        <authorList>
            <person name="Palmer J.M."/>
        </authorList>
    </citation>
    <scope>NUCLEOTIDE SEQUENCE</scope>
    <source>
        <strain evidence="7">SCRP734</strain>
    </source>
</reference>
<keyword evidence="1" id="KW-0479">Metal-binding</keyword>
<dbReference type="Pfam" id="PF05180">
    <property type="entry name" value="zf-DNL"/>
    <property type="match status" value="1"/>
</dbReference>
<keyword evidence="3" id="KW-0862">Zinc</keyword>
<dbReference type="OrthoDB" id="512667at2759"/>
<dbReference type="PROSITE" id="PS51501">
    <property type="entry name" value="ZF_DNL"/>
    <property type="match status" value="1"/>
</dbReference>
<sequence>MWRRALVRCAPALRPSRAASRSLSSQALRWECTSSSSSPLLRATSAAFAHVHHSQCRCLATQSDDKDAPASPAASSESATSTADNSAGAPGVESPGDKFVMVYTCSVCETRSAKTISKHAYYKGVVLVRCPGCENLHLIADRLGWFEDDATDVESLLKQKGEQVRFVTDEDVLELTENDILGSKSEE</sequence>
<dbReference type="AlphaFoldDB" id="A0A8T1VKK2"/>
<gene>
    <name evidence="7" type="ORF">PHYPSEUDO_007992</name>
</gene>
<evidence type="ECO:0000256" key="4">
    <source>
        <dbReference type="PROSITE-ProRule" id="PRU00834"/>
    </source>
</evidence>
<accession>A0A8T1VKK2</accession>
<name>A0A8T1VKK2_9STRA</name>
<dbReference type="InterPro" id="IPR024158">
    <property type="entry name" value="Mt_import_TIM15"/>
</dbReference>
<evidence type="ECO:0000256" key="1">
    <source>
        <dbReference type="ARBA" id="ARBA00022723"/>
    </source>
</evidence>
<dbReference type="GO" id="GO:0050821">
    <property type="term" value="P:protein stabilization"/>
    <property type="evidence" value="ECO:0007669"/>
    <property type="project" value="TreeGrafter"/>
</dbReference>
<evidence type="ECO:0000313" key="7">
    <source>
        <dbReference type="EMBL" id="KAG7379934.1"/>
    </source>
</evidence>
<evidence type="ECO:0000259" key="6">
    <source>
        <dbReference type="PROSITE" id="PS51501"/>
    </source>
</evidence>
<dbReference type="GO" id="GO:0030150">
    <property type="term" value="P:protein import into mitochondrial matrix"/>
    <property type="evidence" value="ECO:0007669"/>
    <property type="project" value="TreeGrafter"/>
</dbReference>
<proteinExistence type="predicted"/>
<dbReference type="Proteomes" id="UP000694044">
    <property type="component" value="Unassembled WGS sequence"/>
</dbReference>
<evidence type="ECO:0000256" key="2">
    <source>
        <dbReference type="ARBA" id="ARBA00022771"/>
    </source>
</evidence>
<keyword evidence="2 4" id="KW-0863">Zinc-finger</keyword>
<feature type="region of interest" description="Disordered" evidence="5">
    <location>
        <begin position="67"/>
        <end position="91"/>
    </location>
</feature>
<dbReference type="GO" id="GO:0005739">
    <property type="term" value="C:mitochondrion"/>
    <property type="evidence" value="ECO:0007669"/>
    <property type="project" value="TreeGrafter"/>
</dbReference>
<dbReference type="GO" id="GO:0008270">
    <property type="term" value="F:zinc ion binding"/>
    <property type="evidence" value="ECO:0007669"/>
    <property type="project" value="UniProtKB-KW"/>
</dbReference>